<gene>
    <name evidence="1" type="ORF">GPLA_3341</name>
</gene>
<organism evidence="1 2">
    <name type="scientific">Paraglaciecola polaris LMG 21857</name>
    <dbReference type="NCBI Taxonomy" id="1129793"/>
    <lineage>
        <taxon>Bacteria</taxon>
        <taxon>Pseudomonadati</taxon>
        <taxon>Pseudomonadota</taxon>
        <taxon>Gammaproteobacteria</taxon>
        <taxon>Alteromonadales</taxon>
        <taxon>Alteromonadaceae</taxon>
        <taxon>Paraglaciecola</taxon>
    </lineage>
</organism>
<accession>K7AG26</accession>
<name>K7AG26_9ALTE</name>
<evidence type="ECO:0000313" key="1">
    <source>
        <dbReference type="EMBL" id="GAC34230.1"/>
    </source>
</evidence>
<keyword evidence="2" id="KW-1185">Reference proteome</keyword>
<proteinExistence type="predicted"/>
<dbReference type="AlphaFoldDB" id="K7AG26"/>
<dbReference type="EMBL" id="BAER01000096">
    <property type="protein sequence ID" value="GAC34230.1"/>
    <property type="molecule type" value="Genomic_DNA"/>
</dbReference>
<protein>
    <submittedName>
        <fullName evidence="1">Uncharacterized protein</fullName>
    </submittedName>
</protein>
<reference evidence="2" key="1">
    <citation type="journal article" date="2014" name="Environ. Microbiol.">
        <title>Comparative genomics of the marine bacterial genus Glaciecola reveals the high degree of genomic diversity and genomic characteristic for cold adaptation.</title>
        <authorList>
            <person name="Qin Q.L."/>
            <person name="Xie B.B."/>
            <person name="Yu Y."/>
            <person name="Shu Y.L."/>
            <person name="Rong J.C."/>
            <person name="Zhang Y.J."/>
            <person name="Zhao D.L."/>
            <person name="Chen X.L."/>
            <person name="Zhang X.Y."/>
            <person name="Chen B."/>
            <person name="Zhou B.C."/>
            <person name="Zhang Y.Z."/>
        </authorList>
    </citation>
    <scope>NUCLEOTIDE SEQUENCE [LARGE SCALE GENOMIC DNA]</scope>
    <source>
        <strain evidence="2">LMG 21857</strain>
    </source>
</reference>
<sequence length="42" mass="4873">MHEIDSRLLHIHPLVQLAIFYELESFSTNGKKLASHVKNKIN</sequence>
<evidence type="ECO:0000313" key="2">
    <source>
        <dbReference type="Proteomes" id="UP000006322"/>
    </source>
</evidence>
<dbReference type="Proteomes" id="UP000006322">
    <property type="component" value="Unassembled WGS sequence"/>
</dbReference>
<comment type="caution">
    <text evidence="1">The sequence shown here is derived from an EMBL/GenBank/DDBJ whole genome shotgun (WGS) entry which is preliminary data.</text>
</comment>
<dbReference type="STRING" id="1129793.GPLA_3341"/>